<name>A0A653D6I3_CALMS</name>
<evidence type="ECO:0000313" key="1">
    <source>
        <dbReference type="EMBL" id="VEN54947.1"/>
    </source>
</evidence>
<reference evidence="1 2" key="1">
    <citation type="submission" date="2019-01" db="EMBL/GenBank/DDBJ databases">
        <authorList>
            <person name="Sayadi A."/>
        </authorList>
    </citation>
    <scope>NUCLEOTIDE SEQUENCE [LARGE SCALE GENOMIC DNA]</scope>
</reference>
<accession>A0A653D6I3</accession>
<organism evidence="1 2">
    <name type="scientific">Callosobruchus maculatus</name>
    <name type="common">Southern cowpea weevil</name>
    <name type="synonym">Pulse bruchid</name>
    <dbReference type="NCBI Taxonomy" id="64391"/>
    <lineage>
        <taxon>Eukaryota</taxon>
        <taxon>Metazoa</taxon>
        <taxon>Ecdysozoa</taxon>
        <taxon>Arthropoda</taxon>
        <taxon>Hexapoda</taxon>
        <taxon>Insecta</taxon>
        <taxon>Pterygota</taxon>
        <taxon>Neoptera</taxon>
        <taxon>Endopterygota</taxon>
        <taxon>Coleoptera</taxon>
        <taxon>Polyphaga</taxon>
        <taxon>Cucujiformia</taxon>
        <taxon>Chrysomeloidea</taxon>
        <taxon>Chrysomelidae</taxon>
        <taxon>Bruchinae</taxon>
        <taxon>Bruchini</taxon>
        <taxon>Callosobruchus</taxon>
    </lineage>
</organism>
<dbReference type="AlphaFoldDB" id="A0A653D6I3"/>
<protein>
    <submittedName>
        <fullName evidence="1">Uncharacterized protein</fullName>
    </submittedName>
</protein>
<keyword evidence="2" id="KW-1185">Reference proteome</keyword>
<proteinExistence type="predicted"/>
<sequence length="246" mass="28052">MATKKKDLEIIYSLQWKNKLGNGGSDRANVIGMYDIPTTTLNWEVFKSYLLKNSGTVGDDVKVSYITDSNREFPIESQTDFQIALYAFRRKARMGGIVNLKLDRITAEQSSMKKARLSNDVETQFDNNEAVSLASTCCNSESPPEWFISYMNQFKKTVTEEVVASVTNIVSNIKPQTVSQPLCYHSRKSKGESSKQRIRKLQPLIGENTHDKQLSTFNECTMTLSVHNNHEQQIQIDANRLLQFFF</sequence>
<dbReference type="Proteomes" id="UP000410492">
    <property type="component" value="Unassembled WGS sequence"/>
</dbReference>
<gene>
    <name evidence="1" type="ORF">CALMAC_LOCUS14281</name>
</gene>
<dbReference type="EMBL" id="CAACVG010010081">
    <property type="protein sequence ID" value="VEN54947.1"/>
    <property type="molecule type" value="Genomic_DNA"/>
</dbReference>
<dbReference type="OrthoDB" id="661148at2759"/>
<evidence type="ECO:0000313" key="2">
    <source>
        <dbReference type="Proteomes" id="UP000410492"/>
    </source>
</evidence>